<organism evidence="8 9">
    <name type="scientific">Mucor saturninus</name>
    <dbReference type="NCBI Taxonomy" id="64648"/>
    <lineage>
        <taxon>Eukaryota</taxon>
        <taxon>Fungi</taxon>
        <taxon>Fungi incertae sedis</taxon>
        <taxon>Mucoromycota</taxon>
        <taxon>Mucoromycotina</taxon>
        <taxon>Mucoromycetes</taxon>
        <taxon>Mucorales</taxon>
        <taxon>Mucorineae</taxon>
        <taxon>Mucoraceae</taxon>
        <taxon>Mucor</taxon>
    </lineage>
</organism>
<dbReference type="Gene3D" id="3.40.50.200">
    <property type="entry name" value="Peptidase S8/S53 domain"/>
    <property type="match status" value="1"/>
</dbReference>
<dbReference type="PRINTS" id="PR00723">
    <property type="entry name" value="SUBTILISIN"/>
</dbReference>
<keyword evidence="2 5" id="KW-0645">Protease</keyword>
<feature type="chain" id="PRO_5034004290" description="Peptidase S8/S53 domain-containing protein" evidence="6">
    <location>
        <begin position="20"/>
        <end position="449"/>
    </location>
</feature>
<dbReference type="PANTHER" id="PTHR43806">
    <property type="entry name" value="PEPTIDASE S8"/>
    <property type="match status" value="1"/>
</dbReference>
<proteinExistence type="inferred from homology"/>
<keyword evidence="6" id="KW-0732">Signal</keyword>
<dbReference type="InterPro" id="IPR050131">
    <property type="entry name" value="Peptidase_S8_subtilisin-like"/>
</dbReference>
<dbReference type="InterPro" id="IPR034193">
    <property type="entry name" value="PCSK9_ProteinaseK-like"/>
</dbReference>
<dbReference type="GO" id="GO:0006508">
    <property type="term" value="P:proteolysis"/>
    <property type="evidence" value="ECO:0007669"/>
    <property type="project" value="UniProtKB-KW"/>
</dbReference>
<dbReference type="GO" id="GO:0005615">
    <property type="term" value="C:extracellular space"/>
    <property type="evidence" value="ECO:0007669"/>
    <property type="project" value="TreeGrafter"/>
</dbReference>
<dbReference type="SUPFAM" id="SSF52743">
    <property type="entry name" value="Subtilisin-like"/>
    <property type="match status" value="1"/>
</dbReference>
<dbReference type="InterPro" id="IPR036852">
    <property type="entry name" value="Peptidase_S8/S53_dom_sf"/>
</dbReference>
<keyword evidence="9" id="KW-1185">Reference proteome</keyword>
<evidence type="ECO:0000256" key="3">
    <source>
        <dbReference type="ARBA" id="ARBA00022801"/>
    </source>
</evidence>
<dbReference type="PROSITE" id="PS00137">
    <property type="entry name" value="SUBTILASE_HIS"/>
    <property type="match status" value="1"/>
</dbReference>
<sequence length="449" mass="49363">MKSTALLTVTLAFISIGHAQSTRPTHIIKFKHTLNATTAHDFILTNHRAYTLSQTDRQSFLLHKKKIKRRRSQPLSTNSTDTEPKLFLDSLYVDDTFTAVAGIFPDGQFVDYLHRQGNVEYVETNQIYKAQMLLPLQEYRSSHTPIQSYTERRLVSSGLEKRGLLQNAVSPSWGQARITQRERGDMGSYTFDEAAGDGIHVYVLDTGVNTEHLDFGGRAFADVNFVDGEEDQDLGGHGTHVAGKIAGQLYGVSKKVTIHSVKILDKSGDGTTAQMIKGLTHVMQVAVAGKSLINLSLSGPKSRLIDEILRKTTQEYHIPIFVAAGNLASDACFFSPASNPHVFAVGASDINDDVATYSDVGECVRIYAPGSEVESTWIGTQTETRILDGTSMASPHVIGIAAALLSKKSYATVEDLYRDVVDIGTMNTLSFKWSKITSRNNNRLAFLQT</sequence>
<feature type="domain" description="Peptidase S8/S53" evidence="7">
    <location>
        <begin position="196"/>
        <end position="416"/>
    </location>
</feature>
<dbReference type="InterPro" id="IPR022398">
    <property type="entry name" value="Peptidase_S8_His-AS"/>
</dbReference>
<dbReference type="PANTHER" id="PTHR43806:SF11">
    <property type="entry name" value="CEREVISIN-RELATED"/>
    <property type="match status" value="1"/>
</dbReference>
<comment type="caution">
    <text evidence="8">The sequence shown here is derived from an EMBL/GenBank/DDBJ whole genome shotgun (WGS) entry which is preliminary data.</text>
</comment>
<dbReference type="PROSITE" id="PS00136">
    <property type="entry name" value="SUBTILASE_ASP"/>
    <property type="match status" value="1"/>
</dbReference>
<evidence type="ECO:0000313" key="8">
    <source>
        <dbReference type="EMBL" id="KAG2195252.1"/>
    </source>
</evidence>
<evidence type="ECO:0000256" key="1">
    <source>
        <dbReference type="ARBA" id="ARBA00011073"/>
    </source>
</evidence>
<name>A0A8H7QMW7_9FUNG</name>
<feature type="signal peptide" evidence="6">
    <location>
        <begin position="1"/>
        <end position="19"/>
    </location>
</feature>
<feature type="active site" description="Charge relay system" evidence="5">
    <location>
        <position position="391"/>
    </location>
</feature>
<dbReference type="EMBL" id="JAEPRD010000175">
    <property type="protein sequence ID" value="KAG2195252.1"/>
    <property type="molecule type" value="Genomic_DNA"/>
</dbReference>
<protein>
    <recommendedName>
        <fullName evidence="7">Peptidase S8/S53 domain-containing protein</fullName>
    </recommendedName>
</protein>
<reference evidence="8" key="1">
    <citation type="submission" date="2020-12" db="EMBL/GenBank/DDBJ databases">
        <title>Metabolic potential, ecology and presence of endohyphal bacteria is reflected in genomic diversity of Mucoromycotina.</title>
        <authorList>
            <person name="Muszewska A."/>
            <person name="Okrasinska A."/>
            <person name="Steczkiewicz K."/>
            <person name="Drgas O."/>
            <person name="Orlowska M."/>
            <person name="Perlinska-Lenart U."/>
            <person name="Aleksandrzak-Piekarczyk T."/>
            <person name="Szatraj K."/>
            <person name="Zielenkiewicz U."/>
            <person name="Pilsyk S."/>
            <person name="Malc E."/>
            <person name="Mieczkowski P."/>
            <person name="Kruszewska J.S."/>
            <person name="Biernat P."/>
            <person name="Pawlowska J."/>
        </authorList>
    </citation>
    <scope>NUCLEOTIDE SEQUENCE</scope>
    <source>
        <strain evidence="8">WA0000017839</strain>
    </source>
</reference>
<dbReference type="InterPro" id="IPR000209">
    <property type="entry name" value="Peptidase_S8/S53_dom"/>
</dbReference>
<accession>A0A8H7QMW7</accession>
<feature type="active site" description="Charge relay system" evidence="5">
    <location>
        <position position="205"/>
    </location>
</feature>
<dbReference type="AlphaFoldDB" id="A0A8H7QMW7"/>
<dbReference type="FunFam" id="3.40.50.200:FF:000007">
    <property type="entry name" value="Subtilisin-like serine protease"/>
    <property type="match status" value="1"/>
</dbReference>
<dbReference type="InterPro" id="IPR023827">
    <property type="entry name" value="Peptidase_S8_Asp-AS"/>
</dbReference>
<dbReference type="PROSITE" id="PS51892">
    <property type="entry name" value="SUBTILASE"/>
    <property type="match status" value="1"/>
</dbReference>
<evidence type="ECO:0000256" key="2">
    <source>
        <dbReference type="ARBA" id="ARBA00022670"/>
    </source>
</evidence>
<dbReference type="OrthoDB" id="206201at2759"/>
<dbReference type="CDD" id="cd04077">
    <property type="entry name" value="Peptidases_S8_PCSK9_ProteinaseK_like"/>
    <property type="match status" value="1"/>
</dbReference>
<dbReference type="GO" id="GO:0004252">
    <property type="term" value="F:serine-type endopeptidase activity"/>
    <property type="evidence" value="ECO:0007669"/>
    <property type="project" value="UniProtKB-UniRule"/>
</dbReference>
<dbReference type="Pfam" id="PF00082">
    <property type="entry name" value="Peptidase_S8"/>
    <property type="match status" value="1"/>
</dbReference>
<dbReference type="Proteomes" id="UP000603453">
    <property type="component" value="Unassembled WGS sequence"/>
</dbReference>
<evidence type="ECO:0000256" key="4">
    <source>
        <dbReference type="ARBA" id="ARBA00022825"/>
    </source>
</evidence>
<evidence type="ECO:0000259" key="7">
    <source>
        <dbReference type="Pfam" id="PF00082"/>
    </source>
</evidence>
<keyword evidence="3 5" id="KW-0378">Hydrolase</keyword>
<evidence type="ECO:0000313" key="9">
    <source>
        <dbReference type="Proteomes" id="UP000603453"/>
    </source>
</evidence>
<comment type="similarity">
    <text evidence="1 5">Belongs to the peptidase S8 family.</text>
</comment>
<evidence type="ECO:0000256" key="5">
    <source>
        <dbReference type="PROSITE-ProRule" id="PRU01240"/>
    </source>
</evidence>
<evidence type="ECO:0000256" key="6">
    <source>
        <dbReference type="SAM" id="SignalP"/>
    </source>
</evidence>
<feature type="active site" description="Charge relay system" evidence="5">
    <location>
        <position position="237"/>
    </location>
</feature>
<dbReference type="InterPro" id="IPR015500">
    <property type="entry name" value="Peptidase_S8_subtilisin-rel"/>
</dbReference>
<keyword evidence="4 5" id="KW-0720">Serine protease</keyword>
<gene>
    <name evidence="8" type="ORF">INT47_007981</name>
</gene>